<gene>
    <name evidence="2" type="ORF">BXZ70DRAFT_1060606</name>
</gene>
<comment type="caution">
    <text evidence="2">The sequence shown here is derived from an EMBL/GenBank/DDBJ whole genome shotgun (WGS) entry which is preliminary data.</text>
</comment>
<reference evidence="2" key="1">
    <citation type="journal article" date="2021" name="New Phytol.">
        <title>Evolutionary innovations through gain and loss of genes in the ectomycorrhizal Boletales.</title>
        <authorList>
            <person name="Wu G."/>
            <person name="Miyauchi S."/>
            <person name="Morin E."/>
            <person name="Kuo A."/>
            <person name="Drula E."/>
            <person name="Varga T."/>
            <person name="Kohler A."/>
            <person name="Feng B."/>
            <person name="Cao Y."/>
            <person name="Lipzen A."/>
            <person name="Daum C."/>
            <person name="Hundley H."/>
            <person name="Pangilinan J."/>
            <person name="Johnson J."/>
            <person name="Barry K."/>
            <person name="LaButti K."/>
            <person name="Ng V."/>
            <person name="Ahrendt S."/>
            <person name="Min B."/>
            <person name="Choi I.G."/>
            <person name="Park H."/>
            <person name="Plett J.M."/>
            <person name="Magnuson J."/>
            <person name="Spatafora J.W."/>
            <person name="Nagy L.G."/>
            <person name="Henrissat B."/>
            <person name="Grigoriev I.V."/>
            <person name="Yang Z.L."/>
            <person name="Xu J."/>
            <person name="Martin F.M."/>
        </authorList>
    </citation>
    <scope>NUCLEOTIDE SEQUENCE</scope>
    <source>
        <strain evidence="2">KKN 215</strain>
    </source>
</reference>
<proteinExistence type="predicted"/>
<evidence type="ECO:0000313" key="3">
    <source>
        <dbReference type="Proteomes" id="UP000813824"/>
    </source>
</evidence>
<accession>A0A8K0UYF1</accession>
<evidence type="ECO:0000259" key="1">
    <source>
        <dbReference type="Pfam" id="PF12680"/>
    </source>
</evidence>
<organism evidence="2 3">
    <name type="scientific">Cristinia sonorae</name>
    <dbReference type="NCBI Taxonomy" id="1940300"/>
    <lineage>
        <taxon>Eukaryota</taxon>
        <taxon>Fungi</taxon>
        <taxon>Dikarya</taxon>
        <taxon>Basidiomycota</taxon>
        <taxon>Agaricomycotina</taxon>
        <taxon>Agaricomycetes</taxon>
        <taxon>Agaricomycetidae</taxon>
        <taxon>Agaricales</taxon>
        <taxon>Pleurotineae</taxon>
        <taxon>Stephanosporaceae</taxon>
        <taxon>Cristinia</taxon>
    </lineage>
</organism>
<dbReference type="InterPro" id="IPR037401">
    <property type="entry name" value="SnoaL-like"/>
</dbReference>
<dbReference type="InterPro" id="IPR032710">
    <property type="entry name" value="NTF2-like_dom_sf"/>
</dbReference>
<dbReference type="Proteomes" id="UP000813824">
    <property type="component" value="Unassembled WGS sequence"/>
</dbReference>
<keyword evidence="3" id="KW-1185">Reference proteome</keyword>
<dbReference type="Gene3D" id="3.10.450.50">
    <property type="match status" value="1"/>
</dbReference>
<protein>
    <recommendedName>
        <fullName evidence="1">SnoaL-like domain-containing protein</fullName>
    </recommendedName>
</protein>
<name>A0A8K0UYF1_9AGAR</name>
<dbReference type="Pfam" id="PF12680">
    <property type="entry name" value="SnoaL_2"/>
    <property type="match status" value="1"/>
</dbReference>
<dbReference type="SUPFAM" id="SSF54427">
    <property type="entry name" value="NTF2-like"/>
    <property type="match status" value="1"/>
</dbReference>
<feature type="domain" description="SnoaL-like" evidence="1">
    <location>
        <begin position="22"/>
        <end position="117"/>
    </location>
</feature>
<sequence>MPLTKSCPIPNSGSPLAPLALQFAEAMTASNLDGVSETLAEEYHHAFLPGAMFPAFTSKGNYLNHLKGIFPMFGEITADLKEFIVSAEGDTVVLHFSVSGRDTFGVPYANDNLFIFRGAKQPDGTTKFIVCKEFINTKAIAEMMERTKLEGHK</sequence>
<evidence type="ECO:0000313" key="2">
    <source>
        <dbReference type="EMBL" id="KAH8107949.1"/>
    </source>
</evidence>
<dbReference type="AlphaFoldDB" id="A0A8K0UYF1"/>
<dbReference type="EMBL" id="JAEVFJ010000001">
    <property type="protein sequence ID" value="KAH8107949.1"/>
    <property type="molecule type" value="Genomic_DNA"/>
</dbReference>